<reference evidence="2 3" key="1">
    <citation type="submission" date="2015-09" db="EMBL/GenBank/DDBJ databases">
        <authorList>
            <consortium name="Pathogen Informatics"/>
        </authorList>
    </citation>
    <scope>NUCLEOTIDE SEQUENCE [LARGE SCALE GENOMIC DNA]</scope>
    <source>
        <strain evidence="2 3">2789STDY5608791</strain>
    </source>
</reference>
<sequence>MRIKKYCITLILLLFGVGIAHSQERHTEICIDFRVNSTVIDSAYSDNAARMQKILEFLRTIRQDSTINIIEVSFCGAASPEGSYQLNRKLAQGRLSALEKFIRSEVDIPDSLITYNDSYIPWDYLKSQIEDSGLIRKDEVIAILEEEARLVDYHHPNTHIDNRVVKLRALDGGKVWQQMNKLFFEQMRNACAVFVTYKKELPPVQEPIIVPDTITIEPIVEVVEIVPDTTAIVETVIPEVEGWSRKLHLKTNAIGLGMAIANVAAEVDLAKHWSFTLPVYYSAWDYFKSTIKFRTFAVQPEFRYWLSEENDGFFAGAHFGLAYYNFAFDGDYRYQDHNRETPAIGGGVSIGYRLPISKNNRWRVEFSLGAGVYSNHYDKFHNTPRTKDGLMIESIKKTYWGIDQAAVSLSYSFDLKKKGGKR</sequence>
<dbReference type="AlphaFoldDB" id="A0A174GKH0"/>
<evidence type="ECO:0000256" key="1">
    <source>
        <dbReference type="SAM" id="SignalP"/>
    </source>
</evidence>
<gene>
    <name evidence="2" type="ORF">ERS417307_02035</name>
</gene>
<dbReference type="EMBL" id="CYZF01000005">
    <property type="protein sequence ID" value="CUO61648.1"/>
    <property type="molecule type" value="Genomic_DNA"/>
</dbReference>
<name>A0A174GKH0_BACUN</name>
<keyword evidence="1" id="KW-0732">Signal</keyword>
<dbReference type="RefSeq" id="WP_057088165.1">
    <property type="nucleotide sequence ID" value="NZ_CYZF01000005.1"/>
</dbReference>
<feature type="signal peptide" evidence="1">
    <location>
        <begin position="1"/>
        <end position="22"/>
    </location>
</feature>
<protein>
    <submittedName>
        <fullName evidence="2">Protein of uncharacterized function (DUF3575)</fullName>
    </submittedName>
</protein>
<accession>A0A174GKH0</accession>
<dbReference type="Proteomes" id="UP000095419">
    <property type="component" value="Unassembled WGS sequence"/>
</dbReference>
<evidence type="ECO:0000313" key="3">
    <source>
        <dbReference type="Proteomes" id="UP000095419"/>
    </source>
</evidence>
<dbReference type="InterPro" id="IPR021958">
    <property type="entry name" value="DUF3575"/>
</dbReference>
<organism evidence="2 3">
    <name type="scientific">Bacteroides uniformis</name>
    <dbReference type="NCBI Taxonomy" id="820"/>
    <lineage>
        <taxon>Bacteria</taxon>
        <taxon>Pseudomonadati</taxon>
        <taxon>Bacteroidota</taxon>
        <taxon>Bacteroidia</taxon>
        <taxon>Bacteroidales</taxon>
        <taxon>Bacteroidaceae</taxon>
        <taxon>Bacteroides</taxon>
    </lineage>
</organism>
<evidence type="ECO:0000313" key="2">
    <source>
        <dbReference type="EMBL" id="CUO61648.1"/>
    </source>
</evidence>
<dbReference type="Pfam" id="PF12099">
    <property type="entry name" value="DUF3575"/>
    <property type="match status" value="1"/>
</dbReference>
<proteinExistence type="predicted"/>
<feature type="chain" id="PRO_5008022608" evidence="1">
    <location>
        <begin position="23"/>
        <end position="422"/>
    </location>
</feature>